<dbReference type="AlphaFoldDB" id="A0A392W6H4"/>
<proteinExistence type="predicted"/>
<comment type="caution">
    <text evidence="1">The sequence shown here is derived from an EMBL/GenBank/DDBJ whole genome shotgun (WGS) entry which is preliminary data.</text>
</comment>
<protein>
    <submittedName>
        <fullName evidence="1">Uncharacterized protein</fullName>
    </submittedName>
</protein>
<accession>A0A392W6H4</accession>
<dbReference type="EMBL" id="LXQA011408945">
    <property type="protein sequence ID" value="MCI96234.1"/>
    <property type="molecule type" value="Genomic_DNA"/>
</dbReference>
<organism evidence="1 2">
    <name type="scientific">Trifolium medium</name>
    <dbReference type="NCBI Taxonomy" id="97028"/>
    <lineage>
        <taxon>Eukaryota</taxon>
        <taxon>Viridiplantae</taxon>
        <taxon>Streptophyta</taxon>
        <taxon>Embryophyta</taxon>
        <taxon>Tracheophyta</taxon>
        <taxon>Spermatophyta</taxon>
        <taxon>Magnoliopsida</taxon>
        <taxon>eudicotyledons</taxon>
        <taxon>Gunneridae</taxon>
        <taxon>Pentapetalae</taxon>
        <taxon>rosids</taxon>
        <taxon>fabids</taxon>
        <taxon>Fabales</taxon>
        <taxon>Fabaceae</taxon>
        <taxon>Papilionoideae</taxon>
        <taxon>50 kb inversion clade</taxon>
        <taxon>NPAAA clade</taxon>
        <taxon>Hologalegina</taxon>
        <taxon>IRL clade</taxon>
        <taxon>Trifolieae</taxon>
        <taxon>Trifolium</taxon>
    </lineage>
</organism>
<keyword evidence="2" id="KW-1185">Reference proteome</keyword>
<sequence length="21" mass="2415">MMRTLFLHLLLLIDGKNLAMA</sequence>
<name>A0A392W6H4_9FABA</name>
<reference evidence="1 2" key="1">
    <citation type="journal article" date="2018" name="Front. Plant Sci.">
        <title>Red Clover (Trifolium pratense) and Zigzag Clover (T. medium) - A Picture of Genomic Similarities and Differences.</title>
        <authorList>
            <person name="Dluhosova J."/>
            <person name="Istvanek J."/>
            <person name="Nedelnik J."/>
            <person name="Repkova J."/>
        </authorList>
    </citation>
    <scope>NUCLEOTIDE SEQUENCE [LARGE SCALE GENOMIC DNA]</scope>
    <source>
        <strain evidence="2">cv. 10/8</strain>
        <tissue evidence="1">Leaf</tissue>
    </source>
</reference>
<evidence type="ECO:0000313" key="1">
    <source>
        <dbReference type="EMBL" id="MCI96234.1"/>
    </source>
</evidence>
<evidence type="ECO:0000313" key="2">
    <source>
        <dbReference type="Proteomes" id="UP000265520"/>
    </source>
</evidence>
<dbReference type="Proteomes" id="UP000265520">
    <property type="component" value="Unassembled WGS sequence"/>
</dbReference>
<feature type="non-terminal residue" evidence="1">
    <location>
        <position position="21"/>
    </location>
</feature>